<dbReference type="RefSeq" id="WP_267610974.1">
    <property type="nucleotide sequence ID" value="NZ_JAOVZQ010000001.1"/>
</dbReference>
<evidence type="ECO:0000259" key="9">
    <source>
        <dbReference type="Pfam" id="PF00275"/>
    </source>
</evidence>
<keyword evidence="5" id="KW-0808">Transferase</keyword>
<dbReference type="EC" id="2.5.1.19" evidence="3"/>
<dbReference type="InterPro" id="IPR013792">
    <property type="entry name" value="RNA3'P_cycl/enolpyr_Trfase_a/b"/>
</dbReference>
<evidence type="ECO:0000313" key="10">
    <source>
        <dbReference type="EMBL" id="MCY0092995.1"/>
    </source>
</evidence>
<comment type="pathway">
    <text evidence="1">Metabolic intermediate biosynthesis; chorismate biosynthesis; chorismate from D-erythrose 4-phosphate and phosphoenolpyruvate: step 6/7.</text>
</comment>
<feature type="domain" description="Enolpyruvate transferase" evidence="9">
    <location>
        <begin position="18"/>
        <end position="440"/>
    </location>
</feature>
<gene>
    <name evidence="10" type="ORF">OEG82_02930</name>
</gene>
<evidence type="ECO:0000256" key="2">
    <source>
        <dbReference type="ARBA" id="ARBA00009948"/>
    </source>
</evidence>
<dbReference type="PANTHER" id="PTHR21090:SF5">
    <property type="entry name" value="PENTAFUNCTIONAL AROM POLYPEPTIDE"/>
    <property type="match status" value="1"/>
</dbReference>
<dbReference type="SUPFAM" id="SSF55205">
    <property type="entry name" value="EPT/RTPC-like"/>
    <property type="match status" value="1"/>
</dbReference>
<dbReference type="InterPro" id="IPR001986">
    <property type="entry name" value="Enolpyruvate_Tfrase_dom"/>
</dbReference>
<evidence type="ECO:0000256" key="3">
    <source>
        <dbReference type="ARBA" id="ARBA00012450"/>
    </source>
</evidence>
<name>A0ABT3YAU4_9HYPH</name>
<dbReference type="Gene3D" id="3.65.10.10">
    <property type="entry name" value="Enolpyruvate transferase domain"/>
    <property type="match status" value="2"/>
</dbReference>
<evidence type="ECO:0000256" key="5">
    <source>
        <dbReference type="ARBA" id="ARBA00022679"/>
    </source>
</evidence>
<evidence type="ECO:0000256" key="8">
    <source>
        <dbReference type="ARBA" id="ARBA00044633"/>
    </source>
</evidence>
<comment type="catalytic activity">
    <reaction evidence="8">
        <text>3-phosphoshikimate + phosphoenolpyruvate = 5-O-(1-carboxyvinyl)-3-phosphoshikimate + phosphate</text>
        <dbReference type="Rhea" id="RHEA:21256"/>
        <dbReference type="ChEBI" id="CHEBI:43474"/>
        <dbReference type="ChEBI" id="CHEBI:57701"/>
        <dbReference type="ChEBI" id="CHEBI:58702"/>
        <dbReference type="ChEBI" id="CHEBI:145989"/>
        <dbReference type="EC" id="2.5.1.19"/>
    </reaction>
    <physiologicalReaction direction="left-to-right" evidence="8">
        <dbReference type="Rhea" id="RHEA:21257"/>
    </physiologicalReaction>
</comment>
<reference evidence="10" key="1">
    <citation type="submission" date="2022-10" db="EMBL/GenBank/DDBJ databases">
        <title>Hoeflea sp. J2-29, isolated from marine algae.</title>
        <authorList>
            <person name="Kristyanto S."/>
            <person name="Kim J.M."/>
            <person name="Jeon C.O."/>
        </authorList>
    </citation>
    <scope>NUCLEOTIDE SEQUENCE</scope>
    <source>
        <strain evidence="10">J2-29</strain>
    </source>
</reference>
<comment type="caution">
    <text evidence="10">The sequence shown here is derived from an EMBL/GenBank/DDBJ whole genome shotgun (WGS) entry which is preliminary data.</text>
</comment>
<keyword evidence="11" id="KW-1185">Reference proteome</keyword>
<dbReference type="PIRSF" id="PIRSF000505">
    <property type="entry name" value="EPSPS"/>
    <property type="match status" value="1"/>
</dbReference>
<proteinExistence type="inferred from homology"/>
<dbReference type="Proteomes" id="UP001081283">
    <property type="component" value="Unassembled WGS sequence"/>
</dbReference>
<dbReference type="InterPro" id="IPR006264">
    <property type="entry name" value="EPSP_synthase"/>
</dbReference>
<accession>A0ABT3YAU4</accession>
<evidence type="ECO:0000256" key="1">
    <source>
        <dbReference type="ARBA" id="ARBA00004811"/>
    </source>
</evidence>
<dbReference type="EMBL" id="JAOVZQ010000001">
    <property type="protein sequence ID" value="MCY0092995.1"/>
    <property type="molecule type" value="Genomic_DNA"/>
</dbReference>
<evidence type="ECO:0000256" key="4">
    <source>
        <dbReference type="ARBA" id="ARBA00022605"/>
    </source>
</evidence>
<comment type="similarity">
    <text evidence="2">Belongs to the EPSP synthase family.</text>
</comment>
<dbReference type="Pfam" id="PF00275">
    <property type="entry name" value="EPSP_synthase"/>
    <property type="match status" value="1"/>
</dbReference>
<organism evidence="10 11">
    <name type="scientific">Hoeflea ulvae</name>
    <dbReference type="NCBI Taxonomy" id="2983764"/>
    <lineage>
        <taxon>Bacteria</taxon>
        <taxon>Pseudomonadati</taxon>
        <taxon>Pseudomonadota</taxon>
        <taxon>Alphaproteobacteria</taxon>
        <taxon>Hyphomicrobiales</taxon>
        <taxon>Rhizobiaceae</taxon>
        <taxon>Hoeflea</taxon>
    </lineage>
</organism>
<keyword evidence="4" id="KW-0028">Amino-acid biosynthesis</keyword>
<keyword evidence="6" id="KW-0057">Aromatic amino acid biosynthesis</keyword>
<protein>
    <recommendedName>
        <fullName evidence="3">3-phosphoshikimate 1-carboxyvinyltransferase</fullName>
        <ecNumber evidence="3">2.5.1.19</ecNumber>
    </recommendedName>
    <alternativeName>
        <fullName evidence="7">5-enolpyruvylshikimate-3-phosphate synthase</fullName>
    </alternativeName>
</protein>
<evidence type="ECO:0000256" key="7">
    <source>
        <dbReference type="ARBA" id="ARBA00030046"/>
    </source>
</evidence>
<evidence type="ECO:0000313" key="11">
    <source>
        <dbReference type="Proteomes" id="UP001081283"/>
    </source>
</evidence>
<dbReference type="InterPro" id="IPR036968">
    <property type="entry name" value="Enolpyruvate_Tfrase_sf"/>
</dbReference>
<evidence type="ECO:0000256" key="6">
    <source>
        <dbReference type="ARBA" id="ARBA00023141"/>
    </source>
</evidence>
<dbReference type="PANTHER" id="PTHR21090">
    <property type="entry name" value="AROM/DEHYDROQUINATE SYNTHASE"/>
    <property type="match status" value="1"/>
</dbReference>
<sequence length="452" mass="45776">MGHAAASIRPARAASSPALSGRIRPAGDTSISHLCLILGGLASGETRITGLIENDDVLATAAAMQALGAGMRRRNGEWIIQGVGNGCLLAPDAPLDFGPAGSGCWPVMGLVGSYDFDTGFAGAAPLSQRPMDRLLAPLRQIGTQIRCATGARLPLTLRGPRAPAPISHAVPGGDTGVKTAVLLAGLNIPGITSVTEASPGQDHLETMLTCFGASLAVETGADGARITRLEGRCALAGQIINVPGDPSLAVFALVAALIVPGSDITIDTVLMTPALNVLIRTLQDMGADIEILDPRQSVGEPVADLRVRASALTATSVPAEHAAAMIADYPALAIAASFAEGETRMPVPANLPPEQRDRLSALARGLALTGVDCSEGPGGLSLRGRPGGRGLGAQAGGAVVATGPDPRLAMSFLVMGFASEHAVTIDDAAALAAHDPDFIARMTGLGAEISQP</sequence>